<keyword evidence="5" id="KW-0446">Lipid-binding</keyword>
<dbReference type="GO" id="GO:0031901">
    <property type="term" value="C:early endosome membrane"/>
    <property type="evidence" value="ECO:0007669"/>
    <property type="project" value="UniProtKB-SubCell"/>
</dbReference>
<dbReference type="GO" id="GO:1901981">
    <property type="term" value="F:phosphatidylinositol phosphate binding"/>
    <property type="evidence" value="ECO:0007669"/>
    <property type="project" value="TreeGrafter"/>
</dbReference>
<keyword evidence="6" id="KW-0472">Membrane</keyword>
<reference evidence="8" key="1">
    <citation type="journal article" date="2023" name="G3 (Bethesda)">
        <title>Whole genome assembly and annotation of the endangered Caribbean coral Acropora cervicornis.</title>
        <authorList>
            <person name="Selwyn J.D."/>
            <person name="Vollmer S.V."/>
        </authorList>
    </citation>
    <scope>NUCLEOTIDE SEQUENCE</scope>
    <source>
        <strain evidence="8">K2</strain>
    </source>
</reference>
<dbReference type="AlphaFoldDB" id="A0AAD9PW14"/>
<organism evidence="8 9">
    <name type="scientific">Acropora cervicornis</name>
    <name type="common">Staghorn coral</name>
    <dbReference type="NCBI Taxonomy" id="6130"/>
    <lineage>
        <taxon>Eukaryota</taxon>
        <taxon>Metazoa</taxon>
        <taxon>Cnidaria</taxon>
        <taxon>Anthozoa</taxon>
        <taxon>Hexacorallia</taxon>
        <taxon>Scleractinia</taxon>
        <taxon>Astrocoeniina</taxon>
        <taxon>Acroporidae</taxon>
        <taxon>Acropora</taxon>
    </lineage>
</organism>
<evidence type="ECO:0000256" key="5">
    <source>
        <dbReference type="ARBA" id="ARBA00023121"/>
    </source>
</evidence>
<feature type="domain" description="PX" evidence="7">
    <location>
        <begin position="95"/>
        <end position="215"/>
    </location>
</feature>
<proteinExistence type="predicted"/>
<evidence type="ECO:0000256" key="3">
    <source>
        <dbReference type="ARBA" id="ARBA00022753"/>
    </source>
</evidence>
<dbReference type="InterPro" id="IPR001683">
    <property type="entry name" value="PX_dom"/>
</dbReference>
<evidence type="ECO:0000256" key="2">
    <source>
        <dbReference type="ARBA" id="ARBA00022448"/>
    </source>
</evidence>
<dbReference type="InterPro" id="IPR039937">
    <property type="entry name" value="SNX20/SNX21"/>
</dbReference>
<evidence type="ECO:0000259" key="7">
    <source>
        <dbReference type="PROSITE" id="PS50195"/>
    </source>
</evidence>
<keyword evidence="3" id="KW-0967">Endosome</keyword>
<name>A0AAD9PW14_ACRCE</name>
<dbReference type="InterPro" id="IPR036871">
    <property type="entry name" value="PX_dom_sf"/>
</dbReference>
<evidence type="ECO:0000256" key="4">
    <source>
        <dbReference type="ARBA" id="ARBA00022927"/>
    </source>
</evidence>
<keyword evidence="9" id="KW-1185">Reference proteome</keyword>
<dbReference type="PANTHER" id="PTHR20939:SF11">
    <property type="entry name" value="LD12265P"/>
    <property type="match status" value="1"/>
</dbReference>
<reference evidence="8" key="2">
    <citation type="journal article" date="2023" name="Science">
        <title>Genomic signatures of disease resistance in endangered staghorn corals.</title>
        <authorList>
            <person name="Vollmer S.V."/>
            <person name="Selwyn J.D."/>
            <person name="Despard B.A."/>
            <person name="Roesel C.L."/>
        </authorList>
    </citation>
    <scope>NUCLEOTIDE SEQUENCE</scope>
    <source>
        <strain evidence="8">K2</strain>
    </source>
</reference>
<evidence type="ECO:0000313" key="8">
    <source>
        <dbReference type="EMBL" id="KAK2549988.1"/>
    </source>
</evidence>
<dbReference type="Proteomes" id="UP001249851">
    <property type="component" value="Unassembled WGS sequence"/>
</dbReference>
<dbReference type="PROSITE" id="PS50195">
    <property type="entry name" value="PX"/>
    <property type="match status" value="1"/>
</dbReference>
<protein>
    <submittedName>
        <fullName evidence="8">Sorting nexin-21</fullName>
    </submittedName>
</protein>
<dbReference type="Gene3D" id="3.30.1520.10">
    <property type="entry name" value="Phox-like domain"/>
    <property type="match status" value="1"/>
</dbReference>
<dbReference type="SUPFAM" id="SSF64268">
    <property type="entry name" value="PX domain"/>
    <property type="match status" value="1"/>
</dbReference>
<gene>
    <name evidence="8" type="ORF">P5673_029441</name>
</gene>
<dbReference type="GO" id="GO:0015031">
    <property type="term" value="P:protein transport"/>
    <property type="evidence" value="ECO:0007669"/>
    <property type="project" value="UniProtKB-KW"/>
</dbReference>
<dbReference type="PANTHER" id="PTHR20939">
    <property type="entry name" value="SORTING NEXIN 20, 21"/>
    <property type="match status" value="1"/>
</dbReference>
<evidence type="ECO:0000313" key="9">
    <source>
        <dbReference type="Proteomes" id="UP001249851"/>
    </source>
</evidence>
<evidence type="ECO:0000256" key="1">
    <source>
        <dbReference type="ARBA" id="ARBA00004469"/>
    </source>
</evidence>
<dbReference type="Pfam" id="PF00787">
    <property type="entry name" value="PX"/>
    <property type="match status" value="1"/>
</dbReference>
<keyword evidence="2" id="KW-0813">Transport</keyword>
<comment type="subcellular location">
    <subcellularLocation>
        <location evidence="1">Early endosome membrane</location>
        <topology evidence="1">Peripheral membrane protein</topology>
        <orientation evidence="1">Cytoplasmic side</orientation>
    </subcellularLocation>
</comment>
<evidence type="ECO:0000256" key="6">
    <source>
        <dbReference type="ARBA" id="ARBA00023136"/>
    </source>
</evidence>
<keyword evidence="4" id="KW-0653">Protein transport</keyword>
<sequence length="348" mass="39561">MENGGNFEHLGFEGDDDEDLNDDVFSSGSYSFNGRLVISEEPIIFPVLERGAIYFVVSGHGIMFVPEDKSNSDCEDETDDCISRGQGLAVQTEPLNITFEIFSTRIHESDRKQCVFYSLMVLRAEGGIDTDKAVVERRYSDYAKLFKALKKDLPKLLANVSFPGKVLGKKQNVKPEVIESRSHAFEGFLQEIYCHVEVRAHPAFREFFYLPELREATEKLTGGELKSSLKLLLNSLHLQVKLCDQLKEIIATLGAIVVIHEAQKKFEEANRYVTAALDLIQGDYFPPYEIPLLDTAVKLRWKLQIDRNAEENRLRQVQKDTGIEVDNAFTLRELSVSRFDNKGQTVFH</sequence>
<comment type="caution">
    <text evidence="8">The sequence shown here is derived from an EMBL/GenBank/DDBJ whole genome shotgun (WGS) entry which is preliminary data.</text>
</comment>
<accession>A0AAD9PW14</accession>
<dbReference type="EMBL" id="JARQWQ010000117">
    <property type="protein sequence ID" value="KAK2549988.1"/>
    <property type="molecule type" value="Genomic_DNA"/>
</dbReference>